<keyword evidence="1" id="KW-0812">Transmembrane</keyword>
<dbReference type="EMBL" id="UOEB01000237">
    <property type="protein sequence ID" value="VAV85604.1"/>
    <property type="molecule type" value="Genomic_DNA"/>
</dbReference>
<feature type="transmembrane region" description="Helical" evidence="1">
    <location>
        <begin position="58"/>
        <end position="78"/>
    </location>
</feature>
<accession>A0A3B0QVK5</accession>
<evidence type="ECO:0008006" key="3">
    <source>
        <dbReference type="Google" id="ProtNLM"/>
    </source>
</evidence>
<name>A0A3B0QVK5_9ZZZZ</name>
<dbReference type="AlphaFoldDB" id="A0A3B0QVK5"/>
<organism evidence="2">
    <name type="scientific">hydrothermal vent metagenome</name>
    <dbReference type="NCBI Taxonomy" id="652676"/>
    <lineage>
        <taxon>unclassified sequences</taxon>
        <taxon>metagenomes</taxon>
        <taxon>ecological metagenomes</taxon>
    </lineage>
</organism>
<proteinExistence type="predicted"/>
<evidence type="ECO:0000313" key="2">
    <source>
        <dbReference type="EMBL" id="VAV85604.1"/>
    </source>
</evidence>
<gene>
    <name evidence="2" type="ORF">MNBD_BACTEROID02-1005</name>
</gene>
<sequence length="199" mass="23459">MKDTIRLNMHWEYFQICRENYKEYSLIDDKMDDHRNSDDEEHIKQLNIASLYSRRERIVLLPIIFGAMCLEAFVYDYGAQHLSGSFVKKHVDKLELPSKFIILTKLVTGNDFPTDSQAYEGLVKLKEDRNKLVHFKSKTYSVIEMAKIEQWHENMNVFLQQAMTNAYNTVLNVMQELDKLHDNKTNYHAAFEADTECHA</sequence>
<reference evidence="2" key="1">
    <citation type="submission" date="2018-06" db="EMBL/GenBank/DDBJ databases">
        <authorList>
            <person name="Zhirakovskaya E."/>
        </authorList>
    </citation>
    <scope>NUCLEOTIDE SEQUENCE</scope>
</reference>
<protein>
    <recommendedName>
        <fullName evidence="3">RiboL-PSP-HEPN domain-containing protein</fullName>
    </recommendedName>
</protein>
<keyword evidence="1" id="KW-1133">Transmembrane helix</keyword>
<evidence type="ECO:0000256" key="1">
    <source>
        <dbReference type="SAM" id="Phobius"/>
    </source>
</evidence>
<keyword evidence="1" id="KW-0472">Membrane</keyword>